<sequence length="243" mass="26478">MTCRLCSQDLTIELDVEDFDEATSSSVGVSQKTPDDLLLKACNCHFHWQCLLDESASVAIDFKCPSCHASIISGSAPSVRVLTIYINEGGIQDDLDIHPLIVEEAYLYANPAARPARAFMTMCAEGDVAGILELVKAIEEDRDSEDMSPAQLLRYQDPLDGGMTGLHVAVEKSQQEVFWLLLCLASNIPIDAFPHEVVQLAQSMGAARYPGSEGDIREIRDQQGRTAADITSSMGLNWTGLLS</sequence>
<keyword evidence="2" id="KW-1185">Reference proteome</keyword>
<proteinExistence type="predicted"/>
<dbReference type="KEGG" id="glz:GLAREA_04615"/>
<gene>
    <name evidence="1" type="ORF">GLAREA_04615</name>
</gene>
<protein>
    <submittedName>
        <fullName evidence="1">Uncharacterized protein</fullName>
    </submittedName>
</protein>
<dbReference type="Proteomes" id="UP000016922">
    <property type="component" value="Unassembled WGS sequence"/>
</dbReference>
<evidence type="ECO:0000313" key="2">
    <source>
        <dbReference type="Proteomes" id="UP000016922"/>
    </source>
</evidence>
<dbReference type="HOGENOM" id="CLU_062278_0_0_1"/>
<dbReference type="AlphaFoldDB" id="S3CRZ5"/>
<dbReference type="GeneID" id="19463670"/>
<evidence type="ECO:0000313" key="1">
    <source>
        <dbReference type="EMBL" id="EPE27824.1"/>
    </source>
</evidence>
<organism evidence="1 2">
    <name type="scientific">Glarea lozoyensis (strain ATCC 20868 / MF5171)</name>
    <dbReference type="NCBI Taxonomy" id="1116229"/>
    <lineage>
        <taxon>Eukaryota</taxon>
        <taxon>Fungi</taxon>
        <taxon>Dikarya</taxon>
        <taxon>Ascomycota</taxon>
        <taxon>Pezizomycotina</taxon>
        <taxon>Leotiomycetes</taxon>
        <taxon>Helotiales</taxon>
        <taxon>Helotiaceae</taxon>
        <taxon>Glarea</taxon>
    </lineage>
</organism>
<accession>S3CRZ5</accession>
<name>S3CRZ5_GLAL2</name>
<dbReference type="eggNOG" id="ENOG502SBV2">
    <property type="taxonomic scope" value="Eukaryota"/>
</dbReference>
<reference evidence="1 2" key="1">
    <citation type="journal article" date="2013" name="BMC Genomics">
        <title>Genomics-driven discovery of the pneumocandin biosynthetic gene cluster in the fungus Glarea lozoyensis.</title>
        <authorList>
            <person name="Chen L."/>
            <person name="Yue Q."/>
            <person name="Zhang X."/>
            <person name="Xiang M."/>
            <person name="Wang C."/>
            <person name="Li S."/>
            <person name="Che Y."/>
            <person name="Ortiz-Lopez F.J."/>
            <person name="Bills G.F."/>
            <person name="Liu X."/>
            <person name="An Z."/>
        </authorList>
    </citation>
    <scope>NUCLEOTIDE SEQUENCE [LARGE SCALE GENOMIC DNA]</scope>
    <source>
        <strain evidence="2">ATCC 20868 / MF5171</strain>
    </source>
</reference>
<dbReference type="EMBL" id="KE145369">
    <property type="protein sequence ID" value="EPE27824.1"/>
    <property type="molecule type" value="Genomic_DNA"/>
</dbReference>
<dbReference type="RefSeq" id="XP_008085183.1">
    <property type="nucleotide sequence ID" value="XM_008086992.1"/>
</dbReference>
<dbReference type="OMA" id="CHFHWDC"/>
<dbReference type="OrthoDB" id="46529at2759"/>